<dbReference type="RefSeq" id="WP_406793856.1">
    <property type="nucleotide sequence ID" value="NZ_JBJHZX010000037.1"/>
</dbReference>
<dbReference type="Gene3D" id="3.90.70.10">
    <property type="entry name" value="Cysteine proteinases"/>
    <property type="match status" value="1"/>
</dbReference>
<protein>
    <submittedName>
        <fullName evidence="2">C1 family peptidase</fullName>
    </submittedName>
</protein>
<accession>A0ABW8SRG0</accession>
<feature type="domain" description="Peptidase C1A papain C-terminal" evidence="1">
    <location>
        <begin position="11"/>
        <end position="66"/>
    </location>
</feature>
<comment type="caution">
    <text evidence="2">The sequence shown here is derived from an EMBL/GenBank/DDBJ whole genome shotgun (WGS) entry which is preliminary data.</text>
</comment>
<dbReference type="Proteomes" id="UP001623660">
    <property type="component" value="Unassembled WGS sequence"/>
</dbReference>
<keyword evidence="3" id="KW-1185">Reference proteome</keyword>
<name>A0ABW8SRG0_9CLOT</name>
<evidence type="ECO:0000259" key="1">
    <source>
        <dbReference type="Pfam" id="PF00112"/>
    </source>
</evidence>
<dbReference type="InterPro" id="IPR038765">
    <property type="entry name" value="Papain-like_cys_pep_sf"/>
</dbReference>
<dbReference type="InterPro" id="IPR000668">
    <property type="entry name" value="Peptidase_C1A_C"/>
</dbReference>
<proteinExistence type="predicted"/>
<dbReference type="SUPFAM" id="SSF54001">
    <property type="entry name" value="Cysteine proteinases"/>
    <property type="match status" value="1"/>
</dbReference>
<sequence length="84" mass="10125">MPSRHEQLLGGHALNICGYFYNNKNVFEKIEDEFERVIFKTNYNGLYFIIRNSWGSTFGDKGYIYMPVQYLLKYSSDWWHIDLK</sequence>
<dbReference type="Pfam" id="PF00112">
    <property type="entry name" value="Peptidase_C1"/>
    <property type="match status" value="1"/>
</dbReference>
<organism evidence="2 3">
    <name type="scientific">Candidatus Clostridium eludens</name>
    <dbReference type="NCBI Taxonomy" id="3381663"/>
    <lineage>
        <taxon>Bacteria</taxon>
        <taxon>Bacillati</taxon>
        <taxon>Bacillota</taxon>
        <taxon>Clostridia</taxon>
        <taxon>Eubacteriales</taxon>
        <taxon>Clostridiaceae</taxon>
        <taxon>Clostridium</taxon>
    </lineage>
</organism>
<evidence type="ECO:0000313" key="2">
    <source>
        <dbReference type="EMBL" id="MFL0197751.1"/>
    </source>
</evidence>
<dbReference type="EMBL" id="JBJHZX010000037">
    <property type="protein sequence ID" value="MFL0197751.1"/>
    <property type="molecule type" value="Genomic_DNA"/>
</dbReference>
<reference evidence="2 3" key="1">
    <citation type="submission" date="2024-11" db="EMBL/GenBank/DDBJ databases">
        <authorList>
            <person name="Heng Y.C."/>
            <person name="Lim A.C.H."/>
            <person name="Lee J.K.Y."/>
            <person name="Kittelmann S."/>
        </authorList>
    </citation>
    <scope>NUCLEOTIDE SEQUENCE [LARGE SCALE GENOMIC DNA]</scope>
    <source>
        <strain evidence="2 3">WILCCON 0269</strain>
    </source>
</reference>
<evidence type="ECO:0000313" key="3">
    <source>
        <dbReference type="Proteomes" id="UP001623660"/>
    </source>
</evidence>
<gene>
    <name evidence="2" type="ORF">ACJDU8_19585</name>
</gene>